<dbReference type="RefSeq" id="WP_209489989.1">
    <property type="nucleotide sequence ID" value="NZ_JAGGLC010000001.1"/>
</dbReference>
<organism evidence="2 3">
    <name type="scientific">Halolamina salifodinae</name>
    <dbReference type="NCBI Taxonomy" id="1202767"/>
    <lineage>
        <taxon>Archaea</taxon>
        <taxon>Methanobacteriati</taxon>
        <taxon>Methanobacteriota</taxon>
        <taxon>Stenosarchaea group</taxon>
        <taxon>Halobacteria</taxon>
        <taxon>Halobacteriales</taxon>
        <taxon>Haloferacaceae</taxon>
    </lineage>
</organism>
<reference evidence="2" key="1">
    <citation type="submission" date="2021-03" db="EMBL/GenBank/DDBJ databases">
        <title>Genomic Encyclopedia of Type Strains, Phase IV (KMG-IV): sequencing the most valuable type-strain genomes for metagenomic binning, comparative biology and taxonomic classification.</title>
        <authorList>
            <person name="Goeker M."/>
        </authorList>
    </citation>
    <scope>NUCLEOTIDE SEQUENCE</scope>
    <source>
        <strain evidence="2">DSM 26232</strain>
    </source>
</reference>
<accession>A0A8T4GW82</accession>
<sequence length="186" mass="18936">MPKGSRTDQGGEGGGLINVVTSWGDLSVPDSLSNLSDVSGQLVSFVMDQSYRRQLIVGTMLSWFLEELFGFVTAVVALALQAVGQAASVPTMLVGYVISLGDAIGGGLFGLGSGLASPVIGLIDAMGWTAPLMAALVFLIVIESAEEVVPALIPALTDLLGAVPVIGSLLDAALTFVWGLLGGDSS</sequence>
<evidence type="ECO:0000256" key="1">
    <source>
        <dbReference type="SAM" id="Phobius"/>
    </source>
</evidence>
<evidence type="ECO:0000313" key="3">
    <source>
        <dbReference type="Proteomes" id="UP000823736"/>
    </source>
</evidence>
<dbReference type="AlphaFoldDB" id="A0A8T4GW82"/>
<feature type="transmembrane region" description="Helical" evidence="1">
    <location>
        <begin position="162"/>
        <end position="181"/>
    </location>
</feature>
<dbReference type="EMBL" id="JAGGLC010000001">
    <property type="protein sequence ID" value="MBP1985944.1"/>
    <property type="molecule type" value="Genomic_DNA"/>
</dbReference>
<keyword evidence="1" id="KW-1133">Transmembrane helix</keyword>
<feature type="transmembrane region" description="Helical" evidence="1">
    <location>
        <begin position="92"/>
        <end position="112"/>
    </location>
</feature>
<comment type="caution">
    <text evidence="2">The sequence shown here is derived from an EMBL/GenBank/DDBJ whole genome shotgun (WGS) entry which is preliminary data.</text>
</comment>
<feature type="transmembrane region" description="Helical" evidence="1">
    <location>
        <begin position="119"/>
        <end position="142"/>
    </location>
</feature>
<protein>
    <submittedName>
        <fullName evidence="2">Uncharacterized protein</fullName>
    </submittedName>
</protein>
<proteinExistence type="predicted"/>
<evidence type="ECO:0000313" key="2">
    <source>
        <dbReference type="EMBL" id="MBP1985944.1"/>
    </source>
</evidence>
<feature type="transmembrane region" description="Helical" evidence="1">
    <location>
        <begin position="55"/>
        <end position="80"/>
    </location>
</feature>
<gene>
    <name evidence="2" type="ORF">J2753_000417</name>
</gene>
<keyword evidence="1" id="KW-0472">Membrane</keyword>
<dbReference type="Proteomes" id="UP000823736">
    <property type="component" value="Unassembled WGS sequence"/>
</dbReference>
<keyword evidence="1" id="KW-0812">Transmembrane</keyword>
<name>A0A8T4GW82_9EURY</name>
<keyword evidence="3" id="KW-1185">Reference proteome</keyword>